<feature type="transmembrane region" description="Helical" evidence="1">
    <location>
        <begin position="67"/>
        <end position="91"/>
    </location>
</feature>
<reference evidence="2" key="2">
    <citation type="submission" date="2023-02" db="EMBL/GenBank/DDBJ databases">
        <authorList>
            <consortium name="DOE Joint Genome Institute"/>
            <person name="Mondo S.J."/>
            <person name="Chang Y."/>
            <person name="Wang Y."/>
            <person name="Ahrendt S."/>
            <person name="Andreopoulos W."/>
            <person name="Barry K."/>
            <person name="Beard J."/>
            <person name="Benny G.L."/>
            <person name="Blankenship S."/>
            <person name="Bonito G."/>
            <person name="Cuomo C."/>
            <person name="Desiro A."/>
            <person name="Gervers K.A."/>
            <person name="Hundley H."/>
            <person name="Kuo A."/>
            <person name="LaButti K."/>
            <person name="Lang B.F."/>
            <person name="Lipzen A."/>
            <person name="O'Donnell K."/>
            <person name="Pangilinan J."/>
            <person name="Reynolds N."/>
            <person name="Sandor L."/>
            <person name="Smith M.W."/>
            <person name="Tsang A."/>
            <person name="Grigoriev I.V."/>
            <person name="Stajich J.E."/>
            <person name="Spatafora J.W."/>
        </authorList>
    </citation>
    <scope>NUCLEOTIDE SEQUENCE</scope>
    <source>
        <strain evidence="2">RSA 2281</strain>
    </source>
</reference>
<keyword evidence="1" id="KW-1133">Transmembrane helix</keyword>
<feature type="transmembrane region" description="Helical" evidence="1">
    <location>
        <begin position="238"/>
        <end position="262"/>
    </location>
</feature>
<dbReference type="Proteomes" id="UP001209540">
    <property type="component" value="Unassembled WGS sequence"/>
</dbReference>
<feature type="transmembrane region" description="Helical" evidence="1">
    <location>
        <begin position="155"/>
        <end position="174"/>
    </location>
</feature>
<accession>A0AAD5JY63</accession>
<dbReference type="AlphaFoldDB" id="A0AAD5JY63"/>
<reference evidence="2" key="1">
    <citation type="journal article" date="2022" name="IScience">
        <title>Evolution of zygomycete secretomes and the origins of terrestrial fungal ecologies.</title>
        <authorList>
            <person name="Chang Y."/>
            <person name="Wang Y."/>
            <person name="Mondo S."/>
            <person name="Ahrendt S."/>
            <person name="Andreopoulos W."/>
            <person name="Barry K."/>
            <person name="Beard J."/>
            <person name="Benny G.L."/>
            <person name="Blankenship S."/>
            <person name="Bonito G."/>
            <person name="Cuomo C."/>
            <person name="Desiro A."/>
            <person name="Gervers K.A."/>
            <person name="Hundley H."/>
            <person name="Kuo A."/>
            <person name="LaButti K."/>
            <person name="Lang B.F."/>
            <person name="Lipzen A."/>
            <person name="O'Donnell K."/>
            <person name="Pangilinan J."/>
            <person name="Reynolds N."/>
            <person name="Sandor L."/>
            <person name="Smith M.E."/>
            <person name="Tsang A."/>
            <person name="Grigoriev I.V."/>
            <person name="Stajich J.E."/>
            <person name="Spatafora J.W."/>
        </authorList>
    </citation>
    <scope>NUCLEOTIDE SEQUENCE</scope>
    <source>
        <strain evidence="2">RSA 2281</strain>
    </source>
</reference>
<keyword evidence="3" id="KW-1185">Reference proteome</keyword>
<evidence type="ECO:0000313" key="3">
    <source>
        <dbReference type="Proteomes" id="UP001209540"/>
    </source>
</evidence>
<feature type="transmembrane region" description="Helical" evidence="1">
    <location>
        <begin position="35"/>
        <end position="55"/>
    </location>
</feature>
<gene>
    <name evidence="2" type="ORF">BDA99DRAFT_513504</name>
</gene>
<feature type="transmembrane region" description="Helical" evidence="1">
    <location>
        <begin position="6"/>
        <end position="23"/>
    </location>
</feature>
<proteinExistence type="predicted"/>
<evidence type="ECO:0000256" key="1">
    <source>
        <dbReference type="SAM" id="Phobius"/>
    </source>
</evidence>
<dbReference type="EMBL" id="JAIXMP010000017">
    <property type="protein sequence ID" value="KAI9259536.1"/>
    <property type="molecule type" value="Genomic_DNA"/>
</dbReference>
<feature type="transmembrane region" description="Helical" evidence="1">
    <location>
        <begin position="195"/>
        <end position="218"/>
    </location>
</feature>
<sequence>MFVIILNTLVAVLRVPIYAIVYWKTKRNHFCNYYPVWLLAIAAWVHDGACLYYTIVQPEELDETMSFFESIAFFNYFKAILILATGVWYCLTFSKNISKEQEEGGDNVKEERLPTLFTFPLSRYKFKWGFFFLSVIFTTVVYARDSSNVTKDTPFPNSRFLLLHNVLQYIIFLVKKSNKTSDGKIIRLWNMPSSFLVYLCFTTTIPINTLFQSILLLWNTAMSSSTWMNTPTMTVVSWYIFIAEVMIVSQSLYGTLTELIYWPHLDDDNRRLRRGYENIA</sequence>
<feature type="transmembrane region" description="Helical" evidence="1">
    <location>
        <begin position="126"/>
        <end position="143"/>
    </location>
</feature>
<keyword evidence="1" id="KW-0472">Membrane</keyword>
<keyword evidence="1" id="KW-0812">Transmembrane</keyword>
<protein>
    <submittedName>
        <fullName evidence="2">Uncharacterized protein</fullName>
    </submittedName>
</protein>
<evidence type="ECO:0000313" key="2">
    <source>
        <dbReference type="EMBL" id="KAI9259536.1"/>
    </source>
</evidence>
<comment type="caution">
    <text evidence="2">The sequence shown here is derived from an EMBL/GenBank/DDBJ whole genome shotgun (WGS) entry which is preliminary data.</text>
</comment>
<name>A0AAD5JY63_9FUNG</name>
<organism evidence="2 3">
    <name type="scientific">Phascolomyces articulosus</name>
    <dbReference type="NCBI Taxonomy" id="60185"/>
    <lineage>
        <taxon>Eukaryota</taxon>
        <taxon>Fungi</taxon>
        <taxon>Fungi incertae sedis</taxon>
        <taxon>Mucoromycota</taxon>
        <taxon>Mucoromycotina</taxon>
        <taxon>Mucoromycetes</taxon>
        <taxon>Mucorales</taxon>
        <taxon>Lichtheimiaceae</taxon>
        <taxon>Phascolomyces</taxon>
    </lineage>
</organism>